<organism evidence="1 2">
    <name type="scientific">Romanomermis culicivorax</name>
    <name type="common">Nematode worm</name>
    <dbReference type="NCBI Taxonomy" id="13658"/>
    <lineage>
        <taxon>Eukaryota</taxon>
        <taxon>Metazoa</taxon>
        <taxon>Ecdysozoa</taxon>
        <taxon>Nematoda</taxon>
        <taxon>Enoplea</taxon>
        <taxon>Dorylaimia</taxon>
        <taxon>Mermithida</taxon>
        <taxon>Mermithoidea</taxon>
        <taxon>Mermithidae</taxon>
        <taxon>Romanomermis</taxon>
    </lineage>
</organism>
<name>A0A915J9E9_ROMCU</name>
<reference evidence="2" key="1">
    <citation type="submission" date="2022-11" db="UniProtKB">
        <authorList>
            <consortium name="WormBaseParasite"/>
        </authorList>
    </citation>
    <scope>IDENTIFICATION</scope>
</reference>
<proteinExistence type="predicted"/>
<evidence type="ECO:0000313" key="1">
    <source>
        <dbReference type="Proteomes" id="UP000887565"/>
    </source>
</evidence>
<protein>
    <submittedName>
        <fullName evidence="2">Uncharacterized protein</fullName>
    </submittedName>
</protein>
<accession>A0A915J9E9</accession>
<keyword evidence="1" id="KW-1185">Reference proteome</keyword>
<evidence type="ECO:0000313" key="2">
    <source>
        <dbReference type="WBParaSite" id="nRc.2.0.1.t23099-RA"/>
    </source>
</evidence>
<sequence length="140" mass="15645">MKLIQFSYEILKKILEMALGRAQHAMVFFRAKPLTSQPQNQSFSSTIRHPLLDKENSSFLVADSSTMIDNDDDDDLVPVPPPNSVFINALETLSILASGVPASFFNKFTSSLMDEADFLLTILRKYESIMRGLMSSFCSA</sequence>
<dbReference type="AlphaFoldDB" id="A0A915J9E9"/>
<dbReference type="Proteomes" id="UP000887565">
    <property type="component" value="Unplaced"/>
</dbReference>
<dbReference type="WBParaSite" id="nRc.2.0.1.t23099-RA">
    <property type="protein sequence ID" value="nRc.2.0.1.t23099-RA"/>
    <property type="gene ID" value="nRc.2.0.1.g23099"/>
</dbReference>